<dbReference type="Pfam" id="PF20434">
    <property type="entry name" value="BD-FAE"/>
    <property type="match status" value="1"/>
</dbReference>
<sequence>MSGPRRIAYGEHRSQFVEWTPVREARGVVVVIHGGFWRAAYDLALGRPLAEDLAARGWSVLNVEYRRVGDGGGMPQTFDDVAAAIDLLAGIDGVAGLPVVALGHSAGGHLAAWAAARGAHGWPQRVALTAVVAQAGVLDLRAAERDRLSTDAVGALLGDRPIDALVDPTQQLPLSIPVWCLHARDDVDVPFAQSQQYVTRAQAAGARAELVEVKGGHFDLIAPGTQAWAAVLDAVTAARG</sequence>
<keyword evidence="1 3" id="KW-0378">Hydrolase</keyword>
<organism evidence="3 4">
    <name type="scientific">Nocardioides dubius</name>
    <dbReference type="NCBI Taxonomy" id="317019"/>
    <lineage>
        <taxon>Bacteria</taxon>
        <taxon>Bacillati</taxon>
        <taxon>Actinomycetota</taxon>
        <taxon>Actinomycetes</taxon>
        <taxon>Propionibacteriales</taxon>
        <taxon>Nocardioidaceae</taxon>
        <taxon>Nocardioides</taxon>
    </lineage>
</organism>
<evidence type="ECO:0000259" key="2">
    <source>
        <dbReference type="Pfam" id="PF20434"/>
    </source>
</evidence>
<dbReference type="EMBL" id="BAAALG010000013">
    <property type="protein sequence ID" value="GAA1110999.1"/>
    <property type="molecule type" value="Genomic_DNA"/>
</dbReference>
<dbReference type="SUPFAM" id="SSF53474">
    <property type="entry name" value="alpha/beta-Hydrolases"/>
    <property type="match status" value="1"/>
</dbReference>
<dbReference type="PANTHER" id="PTHR48081">
    <property type="entry name" value="AB HYDROLASE SUPERFAMILY PROTEIN C4A8.06C"/>
    <property type="match status" value="1"/>
</dbReference>
<evidence type="ECO:0000313" key="4">
    <source>
        <dbReference type="Proteomes" id="UP001501581"/>
    </source>
</evidence>
<dbReference type="GO" id="GO:0016787">
    <property type="term" value="F:hydrolase activity"/>
    <property type="evidence" value="ECO:0007669"/>
    <property type="project" value="UniProtKB-KW"/>
</dbReference>
<evidence type="ECO:0000256" key="1">
    <source>
        <dbReference type="ARBA" id="ARBA00022801"/>
    </source>
</evidence>
<keyword evidence="4" id="KW-1185">Reference proteome</keyword>
<evidence type="ECO:0000313" key="3">
    <source>
        <dbReference type="EMBL" id="GAA1110999.1"/>
    </source>
</evidence>
<dbReference type="RefSeq" id="WP_343996151.1">
    <property type="nucleotide sequence ID" value="NZ_BAAALG010000013.1"/>
</dbReference>
<comment type="caution">
    <text evidence="3">The sequence shown here is derived from an EMBL/GenBank/DDBJ whole genome shotgun (WGS) entry which is preliminary data.</text>
</comment>
<dbReference type="InterPro" id="IPR049492">
    <property type="entry name" value="BD-FAE-like_dom"/>
</dbReference>
<dbReference type="Proteomes" id="UP001501581">
    <property type="component" value="Unassembled WGS sequence"/>
</dbReference>
<proteinExistence type="predicted"/>
<dbReference type="InterPro" id="IPR029058">
    <property type="entry name" value="AB_hydrolase_fold"/>
</dbReference>
<feature type="domain" description="BD-FAE-like" evidence="2">
    <location>
        <begin position="27"/>
        <end position="197"/>
    </location>
</feature>
<reference evidence="4" key="1">
    <citation type="journal article" date="2019" name="Int. J. Syst. Evol. Microbiol.">
        <title>The Global Catalogue of Microorganisms (GCM) 10K type strain sequencing project: providing services to taxonomists for standard genome sequencing and annotation.</title>
        <authorList>
            <consortium name="The Broad Institute Genomics Platform"/>
            <consortium name="The Broad Institute Genome Sequencing Center for Infectious Disease"/>
            <person name="Wu L."/>
            <person name="Ma J."/>
        </authorList>
    </citation>
    <scope>NUCLEOTIDE SEQUENCE [LARGE SCALE GENOMIC DNA]</scope>
    <source>
        <strain evidence="4">JCM 13008</strain>
    </source>
</reference>
<dbReference type="InterPro" id="IPR050300">
    <property type="entry name" value="GDXG_lipolytic_enzyme"/>
</dbReference>
<accession>A0ABP4EIM4</accession>
<gene>
    <name evidence="3" type="ORF">GCM10009668_34940</name>
</gene>
<dbReference type="PANTHER" id="PTHR48081:SF33">
    <property type="entry name" value="KYNURENINE FORMAMIDASE"/>
    <property type="match status" value="1"/>
</dbReference>
<dbReference type="Gene3D" id="3.40.50.1820">
    <property type="entry name" value="alpha/beta hydrolase"/>
    <property type="match status" value="1"/>
</dbReference>
<name>A0ABP4EIM4_9ACTN</name>
<protein>
    <submittedName>
        <fullName evidence="3">Alpha/beta hydrolase</fullName>
    </submittedName>
</protein>